<dbReference type="Proteomes" id="UP000553776">
    <property type="component" value="Unassembled WGS sequence"/>
</dbReference>
<dbReference type="AlphaFoldDB" id="A0A841TQ37"/>
<sequence>MIDKKRHIHIASEGWADDSEDAHETVVVTFPDSTTWICDFYTFKCIESIRKGYAISGGCLNGAYWCPSTPVIIVDNVSRQRIEQAVDDLIDNKGFDYYFEYFGRVEERHVRNSRLTCAFRARCRRSSNERRRTGLPPSRQGDAGAR</sequence>
<evidence type="ECO:0000313" key="2">
    <source>
        <dbReference type="Proteomes" id="UP000553776"/>
    </source>
</evidence>
<gene>
    <name evidence="1" type="ORF">H7B90_02515</name>
</gene>
<proteinExistence type="predicted"/>
<accession>A0A841TQ37</accession>
<dbReference type="RefSeq" id="WP_185134285.1">
    <property type="nucleotide sequence ID" value="NZ_BORM01000005.1"/>
</dbReference>
<evidence type="ECO:0000313" key="1">
    <source>
        <dbReference type="EMBL" id="MBB6690265.1"/>
    </source>
</evidence>
<protein>
    <submittedName>
        <fullName evidence="1">Uncharacterized protein</fullName>
    </submittedName>
</protein>
<dbReference type="EMBL" id="JACJVR010000005">
    <property type="protein sequence ID" value="MBB6690265.1"/>
    <property type="molecule type" value="Genomic_DNA"/>
</dbReference>
<reference evidence="1 2" key="1">
    <citation type="submission" date="2020-08" db="EMBL/GenBank/DDBJ databases">
        <title>Cohnella phylogeny.</title>
        <authorList>
            <person name="Dunlap C."/>
        </authorList>
    </citation>
    <scope>NUCLEOTIDE SEQUENCE [LARGE SCALE GENOMIC DNA]</scope>
    <source>
        <strain evidence="1 2">DSM 25239</strain>
    </source>
</reference>
<organism evidence="1 2">
    <name type="scientific">Cohnella xylanilytica</name>
    <dbReference type="NCBI Taxonomy" id="557555"/>
    <lineage>
        <taxon>Bacteria</taxon>
        <taxon>Bacillati</taxon>
        <taxon>Bacillota</taxon>
        <taxon>Bacilli</taxon>
        <taxon>Bacillales</taxon>
        <taxon>Paenibacillaceae</taxon>
        <taxon>Cohnella</taxon>
    </lineage>
</organism>
<name>A0A841TQ37_9BACL</name>
<comment type="caution">
    <text evidence="1">The sequence shown here is derived from an EMBL/GenBank/DDBJ whole genome shotgun (WGS) entry which is preliminary data.</text>
</comment>
<keyword evidence="2" id="KW-1185">Reference proteome</keyword>